<name>A0ABR6CQW3_9BACI</name>
<dbReference type="RefSeq" id="WP_182502719.1">
    <property type="nucleotide sequence ID" value="NZ_JACJHX010000006.1"/>
</dbReference>
<dbReference type="Proteomes" id="UP000626697">
    <property type="component" value="Unassembled WGS sequence"/>
</dbReference>
<sequence length="82" mass="9501">MIERFISYLLFTDTGTNLSKLIKLFTTQPFNHVTISFEAELSEIFSFGRKKHNNPFIGGFVREEIAVGLFKNAKCEIYSYKI</sequence>
<reference evidence="1 2" key="1">
    <citation type="submission" date="2020-08" db="EMBL/GenBank/DDBJ databases">
        <title>Genomic Encyclopedia of Type Strains, Phase IV (KMG-IV): sequencing the most valuable type-strain genomes for metagenomic binning, comparative biology and taxonomic classification.</title>
        <authorList>
            <person name="Goeker M."/>
        </authorList>
    </citation>
    <scope>NUCLEOTIDE SEQUENCE [LARGE SCALE GENOMIC DNA]</scope>
    <source>
        <strain evidence="1 2">DSM 105481</strain>
    </source>
</reference>
<keyword evidence="2" id="KW-1185">Reference proteome</keyword>
<proteinExistence type="predicted"/>
<accession>A0ABR6CQW3</accession>
<evidence type="ECO:0000313" key="2">
    <source>
        <dbReference type="Proteomes" id="UP000626697"/>
    </source>
</evidence>
<dbReference type="EMBL" id="JACJHX010000006">
    <property type="protein sequence ID" value="MBA9027096.1"/>
    <property type="molecule type" value="Genomic_DNA"/>
</dbReference>
<evidence type="ECO:0000313" key="1">
    <source>
        <dbReference type="EMBL" id="MBA9027096.1"/>
    </source>
</evidence>
<organism evidence="1 2">
    <name type="scientific">Peribacillus huizhouensis</name>
    <dbReference type="NCBI Taxonomy" id="1501239"/>
    <lineage>
        <taxon>Bacteria</taxon>
        <taxon>Bacillati</taxon>
        <taxon>Bacillota</taxon>
        <taxon>Bacilli</taxon>
        <taxon>Bacillales</taxon>
        <taxon>Bacillaceae</taxon>
        <taxon>Peribacillus</taxon>
    </lineage>
</organism>
<gene>
    <name evidence="1" type="ORF">HNP81_002386</name>
</gene>
<protein>
    <submittedName>
        <fullName evidence="1">Uncharacterized protein</fullName>
    </submittedName>
</protein>
<comment type="caution">
    <text evidence="1">The sequence shown here is derived from an EMBL/GenBank/DDBJ whole genome shotgun (WGS) entry which is preliminary data.</text>
</comment>